<dbReference type="Gene3D" id="3.40.109.40">
    <property type="match status" value="1"/>
</dbReference>
<comment type="caution">
    <text evidence="1">The sequence shown here is derived from an EMBL/GenBank/DDBJ whole genome shotgun (WGS) entry which is preliminary data.</text>
</comment>
<evidence type="ECO:0000313" key="1">
    <source>
        <dbReference type="EMBL" id="CDB47069.1"/>
    </source>
</evidence>
<dbReference type="RefSeq" id="WP_021718981.1">
    <property type="nucleotide sequence ID" value="NZ_AP019004.1"/>
</dbReference>
<gene>
    <name evidence="1" type="ORF">BN533_02082</name>
    <name evidence="2" type="ORF">GMD11_11190</name>
    <name evidence="3" type="ORF">GMD18_11185</name>
</gene>
<dbReference type="GeneID" id="49407987"/>
<dbReference type="GO" id="GO:0008705">
    <property type="term" value="F:methionine synthase activity"/>
    <property type="evidence" value="ECO:0007669"/>
    <property type="project" value="InterPro"/>
</dbReference>
<reference evidence="1" key="1">
    <citation type="submission" date="2012-11" db="EMBL/GenBank/DDBJ databases">
        <title>Dependencies among metagenomic species, viruses, plasmids and units of genetic variation.</title>
        <authorList>
            <person name="Nielsen H.B."/>
            <person name="Almeida M."/>
            <person name="Juncker A.S."/>
            <person name="Rasmussen S."/>
            <person name="Li J."/>
            <person name="Sunagawa S."/>
            <person name="Plichta D."/>
            <person name="Gautier L."/>
            <person name="Le Chatelier E."/>
            <person name="Peletier E."/>
            <person name="Bonde I."/>
            <person name="Nielsen T."/>
            <person name="Manichanh C."/>
            <person name="Arumugam M."/>
            <person name="Batto J."/>
            <person name="Santos M.B.Q.D."/>
            <person name="Blom N."/>
            <person name="Borruel N."/>
            <person name="Burgdorf K.S."/>
            <person name="Boumezbeur F."/>
            <person name="Casellas F."/>
            <person name="Dore J."/>
            <person name="Guarner F."/>
            <person name="Hansen T."/>
            <person name="Hildebrand F."/>
            <person name="Kaas R.S."/>
            <person name="Kennedy S."/>
            <person name="Kristiansen K."/>
            <person name="Kultima J.R."/>
            <person name="Leonard P."/>
            <person name="Levenez F."/>
            <person name="Lund O."/>
            <person name="Moumen B."/>
            <person name="Le Paslier D."/>
            <person name="Pons N."/>
            <person name="Pedersen O."/>
            <person name="Prifti E."/>
            <person name="Qin J."/>
            <person name="Raes J."/>
            <person name="Tap J."/>
            <person name="Tims S."/>
            <person name="Ussery D.W."/>
            <person name="Yamada T."/>
            <person name="MetaHit consortium"/>
            <person name="Renault P."/>
            <person name="Sicheritz-Ponten T."/>
            <person name="Bork P."/>
            <person name="Wang J."/>
            <person name="Brunak S."/>
            <person name="Ehrlich S.D."/>
        </authorList>
    </citation>
    <scope>NUCLEOTIDE SEQUENCE [LARGE SCALE GENOMIC DNA]</scope>
</reference>
<dbReference type="InterPro" id="IPR037010">
    <property type="entry name" value="VitB12-dep_Met_synth_activ_sf"/>
</dbReference>
<dbReference type="EMBL" id="WNBM01000012">
    <property type="protein sequence ID" value="MTT76815.1"/>
    <property type="molecule type" value="Genomic_DNA"/>
</dbReference>
<dbReference type="Proteomes" id="UP000443070">
    <property type="component" value="Unassembled WGS sequence"/>
</dbReference>
<evidence type="ECO:0000313" key="2">
    <source>
        <dbReference type="EMBL" id="MTT76815.1"/>
    </source>
</evidence>
<sequence>MKYDRAEAVRYMGAKKDDNEAAVLADLAYLQLRNEVRPRSCWQIFACRVDDAGVTLVDNGMRFESKNLAGHLQGCQKAAVLAATLGSNADTVLRRLALTNVAQAAAAQAVCAALIESYCDETEAEIAAAAGLHLKPRFSPGYGDWRLEDQRQLLMLLDCAKRIGLTLTDGYMLTPIKSVTAVIGLTEDTVCNTSKCAACVNRACEFRKE</sequence>
<proteinExistence type="predicted"/>
<dbReference type="AlphaFoldDB" id="A0A3G9GUQ9"/>
<evidence type="ECO:0000313" key="3">
    <source>
        <dbReference type="EMBL" id="MTU04947.1"/>
    </source>
</evidence>
<dbReference type="OrthoDB" id="9816190at2"/>
<dbReference type="SUPFAM" id="SSF56507">
    <property type="entry name" value="Methionine synthase activation domain-like"/>
    <property type="match status" value="1"/>
</dbReference>
<accession>R6IKX6</accession>
<dbReference type="EMBL" id="WNBW01000014">
    <property type="protein sequence ID" value="MTU04947.1"/>
    <property type="molecule type" value="Genomic_DNA"/>
</dbReference>
<dbReference type="Proteomes" id="UP000484547">
    <property type="component" value="Unassembled WGS sequence"/>
</dbReference>
<name>A0A3G9GUQ9_9FIRM</name>
<evidence type="ECO:0000313" key="4">
    <source>
        <dbReference type="Proteomes" id="UP000443070"/>
    </source>
</evidence>
<protein>
    <submittedName>
        <fullName evidence="1">Vitamin B12 dependent methionine synthase activation domain protein</fullName>
    </submittedName>
    <submittedName>
        <fullName evidence="2">Vitamin B12 dependent methionine synthase activation subunit</fullName>
    </submittedName>
</protein>
<dbReference type="EMBL" id="CBDS010000103">
    <property type="protein sequence ID" value="CDB47069.1"/>
    <property type="molecule type" value="Genomic_DNA"/>
</dbReference>
<reference evidence="4 5" key="2">
    <citation type="journal article" date="2019" name="Nat. Med.">
        <title>A library of human gut bacterial isolates paired with longitudinal multiomics data enables mechanistic microbiome research.</title>
        <authorList>
            <person name="Poyet M."/>
            <person name="Groussin M."/>
            <person name="Gibbons S.M."/>
            <person name="Avila-Pacheco J."/>
            <person name="Jiang X."/>
            <person name="Kearney S.M."/>
            <person name="Perrotta A.R."/>
            <person name="Berdy B."/>
            <person name="Zhao S."/>
            <person name="Lieberman T.D."/>
            <person name="Swanson P.K."/>
            <person name="Smith M."/>
            <person name="Roesemann S."/>
            <person name="Alexander J.E."/>
            <person name="Rich S.A."/>
            <person name="Livny J."/>
            <person name="Vlamakis H."/>
            <person name="Clish C."/>
            <person name="Bullock K."/>
            <person name="Deik A."/>
            <person name="Scott J."/>
            <person name="Pierce K.A."/>
            <person name="Xavier R.J."/>
            <person name="Alm E.J."/>
        </authorList>
    </citation>
    <scope>NUCLEOTIDE SEQUENCE [LARGE SCALE GENOMIC DNA]</scope>
    <source>
        <strain evidence="2 5">BIOML-A13</strain>
        <strain evidence="3 4">BIOML-A3</strain>
    </source>
</reference>
<keyword evidence="4" id="KW-1185">Reference proteome</keyword>
<organism evidence="1">
    <name type="scientific">Phascolarctobacterium faecium</name>
    <dbReference type="NCBI Taxonomy" id="33025"/>
    <lineage>
        <taxon>Bacteria</taxon>
        <taxon>Bacillati</taxon>
        <taxon>Bacillota</taxon>
        <taxon>Negativicutes</taxon>
        <taxon>Acidaminococcales</taxon>
        <taxon>Acidaminococcaceae</taxon>
        <taxon>Phascolarctobacterium</taxon>
    </lineage>
</organism>
<accession>A0A3G9GUQ9</accession>
<evidence type="ECO:0000313" key="5">
    <source>
        <dbReference type="Proteomes" id="UP000484547"/>
    </source>
</evidence>